<evidence type="ECO:0000256" key="4">
    <source>
        <dbReference type="ARBA" id="ARBA00022723"/>
    </source>
</evidence>
<dbReference type="Proteomes" id="UP001500542">
    <property type="component" value="Unassembled WGS sequence"/>
</dbReference>
<reference evidence="11" key="1">
    <citation type="journal article" date="2019" name="Int. J. Syst. Evol. Microbiol.">
        <title>The Global Catalogue of Microorganisms (GCM) 10K type strain sequencing project: providing services to taxonomists for standard genome sequencing and annotation.</title>
        <authorList>
            <consortium name="The Broad Institute Genomics Platform"/>
            <consortium name="The Broad Institute Genome Sequencing Center for Infectious Disease"/>
            <person name="Wu L."/>
            <person name="Ma J."/>
        </authorList>
    </citation>
    <scope>NUCLEOTIDE SEQUENCE [LARGE SCALE GENOMIC DNA]</scope>
    <source>
        <strain evidence="11">JCM 10977</strain>
    </source>
</reference>
<protein>
    <submittedName>
        <fullName evidence="10">M13 family metallopeptidase</fullName>
    </submittedName>
</protein>
<dbReference type="InterPro" id="IPR042089">
    <property type="entry name" value="Peptidase_M13_dom_2"/>
</dbReference>
<evidence type="ECO:0000256" key="2">
    <source>
        <dbReference type="ARBA" id="ARBA00007357"/>
    </source>
</evidence>
<dbReference type="RefSeq" id="WP_343969277.1">
    <property type="nucleotide sequence ID" value="NZ_BAAAHK010000007.1"/>
</dbReference>
<accession>A0ABP4AUW5</accession>
<dbReference type="PRINTS" id="PR00786">
    <property type="entry name" value="NEPRILYSIN"/>
</dbReference>
<comment type="caution">
    <text evidence="10">The sequence shown here is derived from an EMBL/GenBank/DDBJ whole genome shotgun (WGS) entry which is preliminary data.</text>
</comment>
<keyword evidence="6" id="KW-0862">Zinc</keyword>
<keyword evidence="4" id="KW-0479">Metal-binding</keyword>
<feature type="domain" description="Peptidase M13 C-terminal" evidence="8">
    <location>
        <begin position="445"/>
        <end position="649"/>
    </location>
</feature>
<name>A0ABP4AUW5_9ACTN</name>
<dbReference type="PROSITE" id="PS51885">
    <property type="entry name" value="NEPRILYSIN"/>
    <property type="match status" value="1"/>
</dbReference>
<evidence type="ECO:0000259" key="8">
    <source>
        <dbReference type="Pfam" id="PF01431"/>
    </source>
</evidence>
<dbReference type="Pfam" id="PF01431">
    <property type="entry name" value="Peptidase_M13"/>
    <property type="match status" value="1"/>
</dbReference>
<dbReference type="InterPro" id="IPR000718">
    <property type="entry name" value="Peptidase_M13"/>
</dbReference>
<dbReference type="PANTHER" id="PTHR11733">
    <property type="entry name" value="ZINC METALLOPROTEASE FAMILY M13 NEPRILYSIN-RELATED"/>
    <property type="match status" value="1"/>
</dbReference>
<proteinExistence type="inferred from homology"/>
<dbReference type="Gene3D" id="3.40.390.10">
    <property type="entry name" value="Collagenase (Catalytic Domain)"/>
    <property type="match status" value="1"/>
</dbReference>
<dbReference type="Gene3D" id="1.10.1380.10">
    <property type="entry name" value="Neutral endopeptidase , domain2"/>
    <property type="match status" value="1"/>
</dbReference>
<evidence type="ECO:0000256" key="7">
    <source>
        <dbReference type="ARBA" id="ARBA00023049"/>
    </source>
</evidence>
<dbReference type="InterPro" id="IPR018497">
    <property type="entry name" value="Peptidase_M13_C"/>
</dbReference>
<keyword evidence="5" id="KW-0378">Hydrolase</keyword>
<sequence>MTAGIDSSDLSTTVRPQDDLYRYANGPWLDRTEIPADKAIYGAFHALLDDAERDVRAIVEKTAAAAQPAGSEARKIGDLFNSFMDTETIERLGAEPIADQLDLVASVKDVDGLVAALGKVELQGVPGVFYYGADINAKKSDEYIIYTSQGGISLPDESYYREDNFADIRTAYVAHLGRMLELAGLPDPAGAAERIMALETRLAAGHWDNVRNRDVTATYNKVDRAGLEELTPGFDWAGWLSNAGVPESAFAQLVVRQPDYLTAAAAALQEIDLEQWKEWLSWRIVHAAAPLLSKAFVDENFEFYGKTLTGAPELRERWKRGLGVVDSALGEAVGQLYVAEHFPPAAKARMVELVGHLVEAYRQRIEALDWMSPETRQRALDKLGSFTPKIGYPDKWKDYSGLEIKADDLVGNVRRSVAVETARDLAKLGQPIDRTEWLMTPQTVNAYYNPRMNEIVFPAAILHPPFFDIDADDAVNYGSIGAVIGHEIGHGFDDQGSKYDGAGNLVDWWTDADRAAFEQRTAKLVAQYNALEPTDAPGHKVNGELTLGENIGDLGGLSIAYVAYTLSLGGGEEPAPIDGLTGSQRFFLAWALGWSSKAREAEAIRRLAIDPHSPPEFRCNAVVRNIDAFHEAFAIKPSDGMWLSPEDRVRIW</sequence>
<evidence type="ECO:0000256" key="5">
    <source>
        <dbReference type="ARBA" id="ARBA00022801"/>
    </source>
</evidence>
<comment type="similarity">
    <text evidence="2">Belongs to the peptidase M13 family.</text>
</comment>
<dbReference type="EMBL" id="BAAAHK010000007">
    <property type="protein sequence ID" value="GAA0940092.1"/>
    <property type="molecule type" value="Genomic_DNA"/>
</dbReference>
<dbReference type="Pfam" id="PF05649">
    <property type="entry name" value="Peptidase_M13_N"/>
    <property type="match status" value="1"/>
</dbReference>
<comment type="cofactor">
    <cofactor evidence="1">
        <name>Zn(2+)</name>
        <dbReference type="ChEBI" id="CHEBI:29105"/>
    </cofactor>
</comment>
<dbReference type="CDD" id="cd08662">
    <property type="entry name" value="M13"/>
    <property type="match status" value="1"/>
</dbReference>
<organism evidence="10 11">
    <name type="scientific">Kribbella koreensis</name>
    <dbReference type="NCBI Taxonomy" id="57909"/>
    <lineage>
        <taxon>Bacteria</taxon>
        <taxon>Bacillati</taxon>
        <taxon>Actinomycetota</taxon>
        <taxon>Actinomycetes</taxon>
        <taxon>Propionibacteriales</taxon>
        <taxon>Kribbellaceae</taxon>
        <taxon>Kribbella</taxon>
    </lineage>
</organism>
<evidence type="ECO:0000256" key="3">
    <source>
        <dbReference type="ARBA" id="ARBA00022670"/>
    </source>
</evidence>
<evidence type="ECO:0000256" key="1">
    <source>
        <dbReference type="ARBA" id="ARBA00001947"/>
    </source>
</evidence>
<keyword evidence="11" id="KW-1185">Reference proteome</keyword>
<evidence type="ECO:0000313" key="10">
    <source>
        <dbReference type="EMBL" id="GAA0940092.1"/>
    </source>
</evidence>
<dbReference type="InterPro" id="IPR008753">
    <property type="entry name" value="Peptidase_M13_N"/>
</dbReference>
<evidence type="ECO:0000256" key="6">
    <source>
        <dbReference type="ARBA" id="ARBA00022833"/>
    </source>
</evidence>
<gene>
    <name evidence="10" type="ORF">GCM10009554_30490</name>
</gene>
<evidence type="ECO:0000313" key="11">
    <source>
        <dbReference type="Proteomes" id="UP001500542"/>
    </source>
</evidence>
<keyword evidence="7" id="KW-0482">Metalloprotease</keyword>
<dbReference type="SUPFAM" id="SSF55486">
    <property type="entry name" value="Metalloproteases ('zincins'), catalytic domain"/>
    <property type="match status" value="1"/>
</dbReference>
<keyword evidence="3" id="KW-0645">Protease</keyword>
<feature type="domain" description="Peptidase M13 N-terminal" evidence="9">
    <location>
        <begin position="16"/>
        <end position="393"/>
    </location>
</feature>
<dbReference type="InterPro" id="IPR024079">
    <property type="entry name" value="MetalloPept_cat_dom_sf"/>
</dbReference>
<evidence type="ECO:0000259" key="9">
    <source>
        <dbReference type="Pfam" id="PF05649"/>
    </source>
</evidence>
<dbReference type="PANTHER" id="PTHR11733:SF167">
    <property type="entry name" value="FI17812P1-RELATED"/>
    <property type="match status" value="1"/>
</dbReference>